<evidence type="ECO:0000313" key="2">
    <source>
        <dbReference type="EMBL" id="TDM04079.1"/>
    </source>
</evidence>
<evidence type="ECO:0000313" key="3">
    <source>
        <dbReference type="Proteomes" id="UP000295280"/>
    </source>
</evidence>
<feature type="coiled-coil region" evidence="1">
    <location>
        <begin position="25"/>
        <end position="66"/>
    </location>
</feature>
<organism evidence="2 3">
    <name type="scientific">Macrococcus carouselicus</name>
    <dbReference type="NCBI Taxonomy" id="69969"/>
    <lineage>
        <taxon>Bacteria</taxon>
        <taxon>Bacillati</taxon>
        <taxon>Bacillota</taxon>
        <taxon>Bacilli</taxon>
        <taxon>Bacillales</taxon>
        <taxon>Staphylococcaceae</taxon>
        <taxon>Macrococcus</taxon>
    </lineage>
</organism>
<sequence length="74" mass="9045">MNFKKMSQEELVLAAMNMNQELNCYVEYASELDEKKMEIEELRIELAGKDEQIEKLEQHLNEYQFQNWKREMKL</sequence>
<dbReference type="AlphaFoldDB" id="A0A9Q8CJ03"/>
<gene>
    <name evidence="2" type="ORF">ERX40_02610</name>
</gene>
<accession>A0A9Q8CJ03</accession>
<reference evidence="2 3" key="1">
    <citation type="submission" date="2019-01" db="EMBL/GenBank/DDBJ databases">
        <title>Draft genome sequences of the type strains of six Macrococcus species.</title>
        <authorList>
            <person name="Mazhar S."/>
            <person name="Altermann E."/>
            <person name="Hill C."/>
            <person name="Mcauliffe O."/>
        </authorList>
    </citation>
    <scope>NUCLEOTIDE SEQUENCE [LARGE SCALE GENOMIC DNA]</scope>
    <source>
        <strain evidence="2 3">ATCC 51828</strain>
    </source>
</reference>
<evidence type="ECO:0000256" key="1">
    <source>
        <dbReference type="SAM" id="Coils"/>
    </source>
</evidence>
<keyword evidence="3" id="KW-1185">Reference proteome</keyword>
<name>A0A9Q8CJ03_9STAP</name>
<dbReference type="RefSeq" id="WP_133416939.1">
    <property type="nucleotide sequence ID" value="NZ_SCWD01000001.1"/>
</dbReference>
<protein>
    <submittedName>
        <fullName evidence="2">Uncharacterized protein</fullName>
    </submittedName>
</protein>
<dbReference type="Proteomes" id="UP000295280">
    <property type="component" value="Unassembled WGS sequence"/>
</dbReference>
<comment type="caution">
    <text evidence="2">The sequence shown here is derived from an EMBL/GenBank/DDBJ whole genome shotgun (WGS) entry which is preliminary data.</text>
</comment>
<proteinExistence type="predicted"/>
<keyword evidence="1" id="KW-0175">Coiled coil</keyword>
<dbReference type="EMBL" id="SCWD01000001">
    <property type="protein sequence ID" value="TDM04079.1"/>
    <property type="molecule type" value="Genomic_DNA"/>
</dbReference>